<feature type="domain" description="Reductase C-terminal" evidence="6">
    <location>
        <begin position="324"/>
        <end position="408"/>
    </location>
</feature>
<dbReference type="PANTHER" id="PTHR43557:SF2">
    <property type="entry name" value="RIESKE DOMAIN-CONTAINING PROTEIN-RELATED"/>
    <property type="match status" value="1"/>
</dbReference>
<evidence type="ECO:0000256" key="1">
    <source>
        <dbReference type="ARBA" id="ARBA00001974"/>
    </source>
</evidence>
<keyword evidence="8" id="KW-1185">Reference proteome</keyword>
<reference evidence="7 8" key="1">
    <citation type="submission" date="2023-12" db="EMBL/GenBank/DDBJ databases">
        <title>Gut-associated functions are favored during microbiome assembly across C. elegans life.</title>
        <authorList>
            <person name="Zimmermann J."/>
        </authorList>
    </citation>
    <scope>NUCLEOTIDE SEQUENCE [LARGE SCALE GENOMIC DNA]</scope>
    <source>
        <strain evidence="7 8">JUb134</strain>
    </source>
</reference>
<dbReference type="InterPro" id="IPR036188">
    <property type="entry name" value="FAD/NAD-bd_sf"/>
</dbReference>
<dbReference type="InterPro" id="IPR050446">
    <property type="entry name" value="FAD-oxidoreductase/Apoptosis"/>
</dbReference>
<keyword evidence="3" id="KW-0274">FAD</keyword>
<organism evidence="7 8">
    <name type="scientific">Sphingomonas molluscorum</name>
    <dbReference type="NCBI Taxonomy" id="418184"/>
    <lineage>
        <taxon>Bacteria</taxon>
        <taxon>Pseudomonadati</taxon>
        <taxon>Pseudomonadota</taxon>
        <taxon>Alphaproteobacteria</taxon>
        <taxon>Sphingomonadales</taxon>
        <taxon>Sphingomonadaceae</taxon>
        <taxon>Sphingomonas</taxon>
    </lineage>
</organism>
<protein>
    <submittedName>
        <fullName evidence="7">FAD-dependent oxidoreductase</fullName>
    </submittedName>
</protein>
<keyword evidence="4" id="KW-0560">Oxidoreductase</keyword>
<dbReference type="PRINTS" id="PR00411">
    <property type="entry name" value="PNDRDTASEI"/>
</dbReference>
<evidence type="ECO:0000256" key="3">
    <source>
        <dbReference type="ARBA" id="ARBA00022827"/>
    </source>
</evidence>
<keyword evidence="2" id="KW-0285">Flavoprotein</keyword>
<evidence type="ECO:0000313" key="7">
    <source>
        <dbReference type="EMBL" id="MEJ5094851.1"/>
    </source>
</evidence>
<evidence type="ECO:0000259" key="6">
    <source>
        <dbReference type="Pfam" id="PF14759"/>
    </source>
</evidence>
<dbReference type="InterPro" id="IPR016156">
    <property type="entry name" value="FAD/NAD-linked_Rdtase_dimer_sf"/>
</dbReference>
<dbReference type="InterPro" id="IPR023753">
    <property type="entry name" value="FAD/NAD-binding_dom"/>
</dbReference>
<evidence type="ECO:0000259" key="5">
    <source>
        <dbReference type="Pfam" id="PF07992"/>
    </source>
</evidence>
<dbReference type="Pfam" id="PF14759">
    <property type="entry name" value="Reductase_C"/>
    <property type="match status" value="1"/>
</dbReference>
<feature type="domain" description="FAD/NAD(P)-binding" evidence="5">
    <location>
        <begin position="5"/>
        <end position="305"/>
    </location>
</feature>
<dbReference type="SUPFAM" id="SSF55424">
    <property type="entry name" value="FAD/NAD-linked reductases, dimerisation (C-terminal) domain"/>
    <property type="match status" value="1"/>
</dbReference>
<dbReference type="InterPro" id="IPR028202">
    <property type="entry name" value="Reductase_C"/>
</dbReference>
<dbReference type="SUPFAM" id="SSF51905">
    <property type="entry name" value="FAD/NAD(P)-binding domain"/>
    <property type="match status" value="2"/>
</dbReference>
<dbReference type="Pfam" id="PF07992">
    <property type="entry name" value="Pyr_redox_2"/>
    <property type="match status" value="1"/>
</dbReference>
<dbReference type="Gene3D" id="3.30.390.30">
    <property type="match status" value="1"/>
</dbReference>
<evidence type="ECO:0000256" key="4">
    <source>
        <dbReference type="ARBA" id="ARBA00023002"/>
    </source>
</evidence>
<name>A0ABU8Q530_9SPHN</name>
<evidence type="ECO:0000313" key="8">
    <source>
        <dbReference type="Proteomes" id="UP001380365"/>
    </source>
</evidence>
<evidence type="ECO:0000256" key="2">
    <source>
        <dbReference type="ARBA" id="ARBA00022630"/>
    </source>
</evidence>
<dbReference type="PANTHER" id="PTHR43557">
    <property type="entry name" value="APOPTOSIS-INDUCING FACTOR 1"/>
    <property type="match status" value="1"/>
</dbReference>
<dbReference type="Gene3D" id="3.50.50.60">
    <property type="entry name" value="FAD/NAD(P)-binding domain"/>
    <property type="match status" value="2"/>
</dbReference>
<comment type="caution">
    <text evidence="7">The sequence shown here is derived from an EMBL/GenBank/DDBJ whole genome shotgun (WGS) entry which is preliminary data.</text>
</comment>
<comment type="cofactor">
    <cofactor evidence="1">
        <name>FAD</name>
        <dbReference type="ChEBI" id="CHEBI:57692"/>
    </cofactor>
</comment>
<accession>A0ABU8Q530</accession>
<dbReference type="EMBL" id="JBBGZA010000001">
    <property type="protein sequence ID" value="MEJ5094851.1"/>
    <property type="molecule type" value="Genomic_DNA"/>
</dbReference>
<sequence>MTDRFDILIVGAGHGGAQAAIALRQRKFAGTIAIVGEEPELPYERPPLSKEYLAGEKPFERLLIRPPAFWEERAVTMRTGRRVTAVDPAARSVACDDGTTIHYGTLIWAAGGHARSLSCTGHDLGGVHSVRSRADVDRLIHELPTTAKVVVIGGGYIGLEAAAVLSKLGKQVTVLEAQDRVLARVAGEPLSRFYEAEHRAHGVDVRLGVRVACIEERDGRAAGVRLADGEILPAEMVIVGIGIVPAVDPLLAAGAEGGNGVAVDAHCRTSLPHIYAIGDCALHANAFVDGLPIRLESVQNANDMATTAVRAILDDPAPYHAVPWFWSNQYDLKLQTVGLSAGHDALVVRGEPASRSFSLVYLREGRVVALDCVNATRDYVQGRMLVVAGTIADPAALADTGTPLKALAQG</sequence>
<dbReference type="PRINTS" id="PR00368">
    <property type="entry name" value="FADPNR"/>
</dbReference>
<dbReference type="Proteomes" id="UP001380365">
    <property type="component" value="Unassembled WGS sequence"/>
</dbReference>
<gene>
    <name evidence="7" type="ORF">WH159_09915</name>
</gene>
<dbReference type="RefSeq" id="WP_132883728.1">
    <property type="nucleotide sequence ID" value="NZ_JBBGZA010000001.1"/>
</dbReference>
<proteinExistence type="predicted"/>